<evidence type="ECO:0000259" key="9">
    <source>
        <dbReference type="Pfam" id="PF12161"/>
    </source>
</evidence>
<comment type="catalytic activity">
    <reaction evidence="7">
        <text>a 2'-deoxyadenosine in DNA + S-adenosyl-L-methionine = an N(6)-methyl-2'-deoxyadenosine in DNA + S-adenosyl-L-homocysteine + H(+)</text>
        <dbReference type="Rhea" id="RHEA:15197"/>
        <dbReference type="Rhea" id="RHEA-COMP:12418"/>
        <dbReference type="Rhea" id="RHEA-COMP:12419"/>
        <dbReference type="ChEBI" id="CHEBI:15378"/>
        <dbReference type="ChEBI" id="CHEBI:57856"/>
        <dbReference type="ChEBI" id="CHEBI:59789"/>
        <dbReference type="ChEBI" id="CHEBI:90615"/>
        <dbReference type="ChEBI" id="CHEBI:90616"/>
        <dbReference type="EC" id="2.1.1.72"/>
    </reaction>
</comment>
<evidence type="ECO:0000256" key="5">
    <source>
        <dbReference type="ARBA" id="ARBA00022691"/>
    </source>
</evidence>
<dbReference type="Proteomes" id="UP000239263">
    <property type="component" value="Unassembled WGS sequence"/>
</dbReference>
<feature type="domain" description="N6 adenine-specific DNA methyltransferase N-terminal" evidence="9">
    <location>
        <begin position="11"/>
        <end position="149"/>
    </location>
</feature>
<accession>A0A2S7XDE7</accession>
<comment type="similarity">
    <text evidence="1">Belongs to the N(4)/N(6)-methyltransferase family.</text>
</comment>
<protein>
    <recommendedName>
        <fullName evidence="2">site-specific DNA-methyltransferase (adenine-specific)</fullName>
        <ecNumber evidence="2">2.1.1.72</ecNumber>
    </recommendedName>
</protein>
<evidence type="ECO:0000256" key="7">
    <source>
        <dbReference type="ARBA" id="ARBA00047942"/>
    </source>
</evidence>
<reference evidence="10 11" key="1">
    <citation type="submission" date="2016-12" db="EMBL/GenBank/DDBJ databases">
        <title>Diversity of luminous bacteria.</title>
        <authorList>
            <person name="Yoshizawa S."/>
            <person name="Kogure K."/>
        </authorList>
    </citation>
    <scope>NUCLEOTIDE SEQUENCE [LARGE SCALE GENOMIC DNA]</scope>
    <source>
        <strain evidence="10 11">ATCC 33715</strain>
    </source>
</reference>
<dbReference type="Pfam" id="PF12161">
    <property type="entry name" value="HsdM_N"/>
    <property type="match status" value="1"/>
</dbReference>
<evidence type="ECO:0000256" key="6">
    <source>
        <dbReference type="ARBA" id="ARBA00022747"/>
    </source>
</evidence>
<dbReference type="InterPro" id="IPR003356">
    <property type="entry name" value="DNA_methylase_A-5"/>
</dbReference>
<dbReference type="InterPro" id="IPR022749">
    <property type="entry name" value="D12N6_MeTrfase_N"/>
</dbReference>
<evidence type="ECO:0000259" key="8">
    <source>
        <dbReference type="Pfam" id="PF02384"/>
    </source>
</evidence>
<keyword evidence="5" id="KW-0949">S-adenosyl-L-methionine</keyword>
<dbReference type="GO" id="GO:0008170">
    <property type="term" value="F:N-methyltransferase activity"/>
    <property type="evidence" value="ECO:0007669"/>
    <property type="project" value="InterPro"/>
</dbReference>
<dbReference type="GO" id="GO:0009307">
    <property type="term" value="P:DNA restriction-modification system"/>
    <property type="evidence" value="ECO:0007669"/>
    <property type="project" value="UniProtKB-KW"/>
</dbReference>
<dbReference type="Pfam" id="PF02384">
    <property type="entry name" value="N6_Mtase"/>
    <property type="match status" value="1"/>
</dbReference>
<dbReference type="PRINTS" id="PR00507">
    <property type="entry name" value="N12N6MTFRASE"/>
</dbReference>
<evidence type="ECO:0000313" key="10">
    <source>
        <dbReference type="EMBL" id="PQJ89116.1"/>
    </source>
</evidence>
<sequence length="824" mass="94202">MDHSVHNKLISFIWSIADDCLRDVYVRGKYRDVILPMVVLRRLDTLLEPTKDAVLAEVRFQTEEMEATELDDAPLMAESGYVFYNTSRWTLKSLQSTATNNQQILLANVEEYLFGFSDNVKEIIACFDLQAKIRHMASKDVLLDVLEKFVSPNINLTPNEQIDPDGYKLPPVSNLGMGYVFEELIRKFNEDNNEEAGEHFTPREVIELMVHLVFDPIKGGLPDPLTIYDPACGSGGMLTEAQNFIEEKYPVKSENRTSKRDIRLYGKEINDETYAICKSDMMIKGNNPENIKIGSTLSTDEFAANRFDFCLSNPPYGKSWASEQKNIKDGTDVIDSRFRVPLNDYWGEPAKDGFVDATPRSSDGQLLFLMEMVSKMKSTAHSPLGARIASVHNGSSLFTGDAGSGESNIRRYIIENDMLDAIVQMPNNLFYNTGITTYIWLLSNNKPEDRKGKVQLIDASLLFKKLRKNLGDKNCEFLPEHIAQITQAYLCGKSIERTKNDNDEPIGLASKVFNNKDFGYYKVNIERPDRRSAQFKQELIEPLRFDKALREPMEYLYAQYGESVYQKGFLKTVENTTLAWCEENDITLNTKAKKKLLDIENWLKLRNIYQMAAELLTEFGDKQYDNVNDFKEDVDLKIKRLTELKKAQKQEVIKITPAEKKTILDAVSWYDENAHKVIKKVVKFKQDKLDELLQHLGCEQADLSDFGYYATSNKNEFTTYESNSDLRDAESIPLNYVSTNQEANTNNSEIHQYFLDEVQPHVGEAWINLDSTKIGYEISFNKYFYQHKSLRSMSEVAKEIINLETKAEGLIADILGVSLTKIQG</sequence>
<keyword evidence="4" id="KW-0808">Transferase</keyword>
<dbReference type="GO" id="GO:0032259">
    <property type="term" value="P:methylation"/>
    <property type="evidence" value="ECO:0007669"/>
    <property type="project" value="UniProtKB-KW"/>
</dbReference>
<dbReference type="GO" id="GO:0003677">
    <property type="term" value="F:DNA binding"/>
    <property type="evidence" value="ECO:0007669"/>
    <property type="project" value="InterPro"/>
</dbReference>
<dbReference type="EMBL" id="MSCO01000001">
    <property type="protein sequence ID" value="PQJ89116.1"/>
    <property type="molecule type" value="Genomic_DNA"/>
</dbReference>
<proteinExistence type="inferred from homology"/>
<evidence type="ECO:0000256" key="4">
    <source>
        <dbReference type="ARBA" id="ARBA00022679"/>
    </source>
</evidence>
<evidence type="ECO:0000256" key="2">
    <source>
        <dbReference type="ARBA" id="ARBA00011900"/>
    </source>
</evidence>
<keyword evidence="3 10" id="KW-0489">Methyltransferase</keyword>
<dbReference type="InterPro" id="IPR002052">
    <property type="entry name" value="DNA_methylase_N6_adenine_CS"/>
</dbReference>
<dbReference type="OrthoDB" id="9784823at2"/>
<dbReference type="PROSITE" id="PS00092">
    <property type="entry name" value="N6_MTASE"/>
    <property type="match status" value="1"/>
</dbReference>
<organism evidence="10 11">
    <name type="scientific">Aliivibrio sifiae</name>
    <dbReference type="NCBI Taxonomy" id="566293"/>
    <lineage>
        <taxon>Bacteria</taxon>
        <taxon>Pseudomonadati</taxon>
        <taxon>Pseudomonadota</taxon>
        <taxon>Gammaproteobacteria</taxon>
        <taxon>Vibrionales</taxon>
        <taxon>Vibrionaceae</taxon>
        <taxon>Aliivibrio</taxon>
    </lineage>
</organism>
<evidence type="ECO:0000256" key="3">
    <source>
        <dbReference type="ARBA" id="ARBA00022603"/>
    </source>
</evidence>
<feature type="domain" description="DNA methylase adenine-specific" evidence="8">
    <location>
        <begin position="177"/>
        <end position="491"/>
    </location>
</feature>
<dbReference type="EC" id="2.1.1.72" evidence="2"/>
<dbReference type="GO" id="GO:0009007">
    <property type="term" value="F:site-specific DNA-methyltransferase (adenine-specific) activity"/>
    <property type="evidence" value="ECO:0007669"/>
    <property type="project" value="UniProtKB-EC"/>
</dbReference>
<name>A0A2S7XDE7_9GAMM</name>
<dbReference type="SUPFAM" id="SSF53335">
    <property type="entry name" value="S-adenosyl-L-methionine-dependent methyltransferases"/>
    <property type="match status" value="1"/>
</dbReference>
<dbReference type="InterPro" id="IPR051537">
    <property type="entry name" value="DNA_Adenine_Mtase"/>
</dbReference>
<dbReference type="PANTHER" id="PTHR42933:SF3">
    <property type="entry name" value="TYPE I RESTRICTION ENZYME MJAVIII METHYLASE SUBUNIT"/>
    <property type="match status" value="1"/>
</dbReference>
<dbReference type="RefSeq" id="WP_105054658.1">
    <property type="nucleotide sequence ID" value="NZ_CAWNRT010000001.1"/>
</dbReference>
<evidence type="ECO:0000256" key="1">
    <source>
        <dbReference type="ARBA" id="ARBA00006594"/>
    </source>
</evidence>
<dbReference type="InterPro" id="IPR029063">
    <property type="entry name" value="SAM-dependent_MTases_sf"/>
</dbReference>
<dbReference type="AlphaFoldDB" id="A0A2S7XDE7"/>
<comment type="caution">
    <text evidence="10">The sequence shown here is derived from an EMBL/GenBank/DDBJ whole genome shotgun (WGS) entry which is preliminary data.</text>
</comment>
<gene>
    <name evidence="10" type="ORF">BTO22_05755</name>
</gene>
<dbReference type="PANTHER" id="PTHR42933">
    <property type="entry name" value="SLR6095 PROTEIN"/>
    <property type="match status" value="1"/>
</dbReference>
<dbReference type="Gene3D" id="3.40.50.150">
    <property type="entry name" value="Vaccinia Virus protein VP39"/>
    <property type="match status" value="1"/>
</dbReference>
<keyword evidence="6" id="KW-0680">Restriction system</keyword>
<evidence type="ECO:0000313" key="11">
    <source>
        <dbReference type="Proteomes" id="UP000239263"/>
    </source>
</evidence>